<name>A0A7E4VG21_PANRE</name>
<dbReference type="InterPro" id="IPR013083">
    <property type="entry name" value="Znf_RING/FYVE/PHD"/>
</dbReference>
<dbReference type="Gene3D" id="3.30.40.10">
    <property type="entry name" value="Zinc/RING finger domain, C3HC4 (zinc finger)"/>
    <property type="match status" value="1"/>
</dbReference>
<keyword evidence="1 3" id="KW-0479">Metal-binding</keyword>
<dbReference type="Proteomes" id="UP000492821">
    <property type="component" value="Unassembled WGS sequence"/>
</dbReference>
<dbReference type="SUPFAM" id="SSF57850">
    <property type="entry name" value="RING/U-box"/>
    <property type="match status" value="1"/>
</dbReference>
<dbReference type="GO" id="GO:0008270">
    <property type="term" value="F:zinc ion binding"/>
    <property type="evidence" value="ECO:0007669"/>
    <property type="project" value="UniProtKB-KW"/>
</dbReference>
<evidence type="ECO:0000256" key="2">
    <source>
        <dbReference type="ARBA" id="ARBA00022833"/>
    </source>
</evidence>
<keyword evidence="5" id="KW-1185">Reference proteome</keyword>
<evidence type="ECO:0000313" key="6">
    <source>
        <dbReference type="WBParaSite" id="Pan_g20485.t1"/>
    </source>
</evidence>
<sequence>MTCANPVSQPKILPIGVCQLCHRGIAGIKSLQLPCVHNFHHACFAKYKNCQCCPVCTVKISTSSKTRGLRVSRARKITKKAFTPCLQPIPEDPVAVKPVRELERKVMYAFAFQFPPKQVASYSTDELLDMVTTELHSGFRQTNPTKAFIHGLYACWLLRHFPEKTHQNWTHLANTTTLFIDKCRSKLNFIMQ</sequence>
<protein>
    <submittedName>
        <fullName evidence="6">RING-type domain-containing protein</fullName>
    </submittedName>
</protein>
<accession>A0A7E4VG21</accession>
<reference evidence="6" key="2">
    <citation type="submission" date="2020-10" db="UniProtKB">
        <authorList>
            <consortium name="WormBaseParasite"/>
        </authorList>
    </citation>
    <scope>IDENTIFICATION</scope>
</reference>
<dbReference type="WBParaSite" id="Pan_g20485.t1">
    <property type="protein sequence ID" value="Pan_g20485.t1"/>
    <property type="gene ID" value="Pan_g20485"/>
</dbReference>
<keyword evidence="1 3" id="KW-0863">Zinc-finger</keyword>
<organism evidence="5 6">
    <name type="scientific">Panagrellus redivivus</name>
    <name type="common">Microworm</name>
    <dbReference type="NCBI Taxonomy" id="6233"/>
    <lineage>
        <taxon>Eukaryota</taxon>
        <taxon>Metazoa</taxon>
        <taxon>Ecdysozoa</taxon>
        <taxon>Nematoda</taxon>
        <taxon>Chromadorea</taxon>
        <taxon>Rhabditida</taxon>
        <taxon>Tylenchina</taxon>
        <taxon>Panagrolaimomorpha</taxon>
        <taxon>Panagrolaimoidea</taxon>
        <taxon>Panagrolaimidae</taxon>
        <taxon>Panagrellus</taxon>
    </lineage>
</organism>
<feature type="domain" description="RING-type" evidence="4">
    <location>
        <begin position="18"/>
        <end position="57"/>
    </location>
</feature>
<reference evidence="5" key="1">
    <citation type="journal article" date="2013" name="Genetics">
        <title>The draft genome and transcriptome of Panagrellus redivivus are shaped by the harsh demands of a free-living lifestyle.</title>
        <authorList>
            <person name="Srinivasan J."/>
            <person name="Dillman A.R."/>
            <person name="Macchietto M.G."/>
            <person name="Heikkinen L."/>
            <person name="Lakso M."/>
            <person name="Fracchia K.M."/>
            <person name="Antoshechkin I."/>
            <person name="Mortazavi A."/>
            <person name="Wong G."/>
            <person name="Sternberg P.W."/>
        </authorList>
    </citation>
    <scope>NUCLEOTIDE SEQUENCE [LARGE SCALE GENOMIC DNA]</scope>
    <source>
        <strain evidence="5">MT8872</strain>
    </source>
</reference>
<dbReference type="AlphaFoldDB" id="A0A7E4VG21"/>
<evidence type="ECO:0000256" key="1">
    <source>
        <dbReference type="ARBA" id="ARBA00022771"/>
    </source>
</evidence>
<proteinExistence type="predicted"/>
<dbReference type="InterPro" id="IPR001841">
    <property type="entry name" value="Znf_RING"/>
</dbReference>
<evidence type="ECO:0000259" key="4">
    <source>
        <dbReference type="PROSITE" id="PS50089"/>
    </source>
</evidence>
<keyword evidence="2" id="KW-0862">Zinc</keyword>
<dbReference type="PROSITE" id="PS50089">
    <property type="entry name" value="ZF_RING_2"/>
    <property type="match status" value="1"/>
</dbReference>
<evidence type="ECO:0000256" key="3">
    <source>
        <dbReference type="PROSITE-ProRule" id="PRU00175"/>
    </source>
</evidence>
<evidence type="ECO:0000313" key="5">
    <source>
        <dbReference type="Proteomes" id="UP000492821"/>
    </source>
</evidence>